<evidence type="ECO:0000313" key="2">
    <source>
        <dbReference type="Proteomes" id="UP000238348"/>
    </source>
</evidence>
<dbReference type="Proteomes" id="UP000238348">
    <property type="component" value="Chromosome"/>
</dbReference>
<evidence type="ECO:0000313" key="1">
    <source>
        <dbReference type="EMBL" id="AUX48154.1"/>
    </source>
</evidence>
<gene>
    <name evidence="1" type="ORF">SOCE26_096840</name>
</gene>
<accession>A0A2L0F9A7</accession>
<reference evidence="1 2" key="1">
    <citation type="submission" date="2015-09" db="EMBL/GenBank/DDBJ databases">
        <title>Sorangium comparison.</title>
        <authorList>
            <person name="Zaburannyi N."/>
            <person name="Bunk B."/>
            <person name="Overmann J."/>
            <person name="Mueller R."/>
        </authorList>
    </citation>
    <scope>NUCLEOTIDE SEQUENCE [LARGE SCALE GENOMIC DNA]</scope>
    <source>
        <strain evidence="1 2">So ce26</strain>
    </source>
</reference>
<sequence length="73" mass="7593">MASSKKCGPHTELASNDATRVTRCGCGTVHITLLGPGVTVRMSAEAFRGVTSGLKAAAERLDDDPRFGTTSIN</sequence>
<dbReference type="RefSeq" id="WP_104986051.1">
    <property type="nucleotide sequence ID" value="NZ_CP012673.1"/>
</dbReference>
<name>A0A2L0F9A7_SORCE</name>
<dbReference type="AlphaFoldDB" id="A0A2L0F9A7"/>
<proteinExistence type="predicted"/>
<protein>
    <submittedName>
        <fullName evidence="1">Uncharacterized protein</fullName>
    </submittedName>
</protein>
<organism evidence="1 2">
    <name type="scientific">Sorangium cellulosum</name>
    <name type="common">Polyangium cellulosum</name>
    <dbReference type="NCBI Taxonomy" id="56"/>
    <lineage>
        <taxon>Bacteria</taxon>
        <taxon>Pseudomonadati</taxon>
        <taxon>Myxococcota</taxon>
        <taxon>Polyangia</taxon>
        <taxon>Polyangiales</taxon>
        <taxon>Polyangiaceae</taxon>
        <taxon>Sorangium</taxon>
    </lineage>
</organism>
<dbReference type="OrthoDB" id="5518975at2"/>
<dbReference type="EMBL" id="CP012673">
    <property type="protein sequence ID" value="AUX48154.1"/>
    <property type="molecule type" value="Genomic_DNA"/>
</dbReference>